<evidence type="ECO:0000313" key="2">
    <source>
        <dbReference type="EMBL" id="KAK5694574.1"/>
    </source>
</evidence>
<reference evidence="2" key="1">
    <citation type="submission" date="2023-08" db="EMBL/GenBank/DDBJ databases">
        <title>Black Yeasts Isolated from many extreme environments.</title>
        <authorList>
            <person name="Coleine C."/>
            <person name="Stajich J.E."/>
            <person name="Selbmann L."/>
        </authorList>
    </citation>
    <scope>NUCLEOTIDE SEQUENCE</scope>
    <source>
        <strain evidence="2">CCFEE 5810</strain>
    </source>
</reference>
<feature type="compositionally biased region" description="Low complexity" evidence="1">
    <location>
        <begin position="59"/>
        <end position="68"/>
    </location>
</feature>
<evidence type="ECO:0000256" key="1">
    <source>
        <dbReference type="SAM" id="MobiDB-lite"/>
    </source>
</evidence>
<proteinExistence type="predicted"/>
<dbReference type="EMBL" id="JAVRQU010000015">
    <property type="protein sequence ID" value="KAK5694574.1"/>
    <property type="molecule type" value="Genomic_DNA"/>
</dbReference>
<accession>A0AAN7W1J2</accession>
<protein>
    <submittedName>
        <fullName evidence="2">Uncharacterized protein</fullName>
    </submittedName>
</protein>
<dbReference type="Proteomes" id="UP001310594">
    <property type="component" value="Unassembled WGS sequence"/>
</dbReference>
<organism evidence="2 3">
    <name type="scientific">Elasticomyces elasticus</name>
    <dbReference type="NCBI Taxonomy" id="574655"/>
    <lineage>
        <taxon>Eukaryota</taxon>
        <taxon>Fungi</taxon>
        <taxon>Dikarya</taxon>
        <taxon>Ascomycota</taxon>
        <taxon>Pezizomycotina</taxon>
        <taxon>Dothideomycetes</taxon>
        <taxon>Dothideomycetidae</taxon>
        <taxon>Mycosphaerellales</taxon>
        <taxon>Teratosphaeriaceae</taxon>
        <taxon>Elasticomyces</taxon>
    </lineage>
</organism>
<feature type="compositionally biased region" description="Basic and acidic residues" evidence="1">
    <location>
        <begin position="72"/>
        <end position="85"/>
    </location>
</feature>
<evidence type="ECO:0000313" key="3">
    <source>
        <dbReference type="Proteomes" id="UP001310594"/>
    </source>
</evidence>
<feature type="region of interest" description="Disordered" evidence="1">
    <location>
        <begin position="1"/>
        <end position="99"/>
    </location>
</feature>
<gene>
    <name evidence="2" type="ORF">LTR97_009164</name>
</gene>
<comment type="caution">
    <text evidence="2">The sequence shown here is derived from an EMBL/GenBank/DDBJ whole genome shotgun (WGS) entry which is preliminary data.</text>
</comment>
<dbReference type="AlphaFoldDB" id="A0AAN7W1J2"/>
<name>A0AAN7W1J2_9PEZI</name>
<sequence>MSSSTSGHTEELYSATASMPAAVPSTRQSKQPREPPNHHDRRIASQGHVQAMIAKYNGASATAPTTASGKPCIDRAAEAPKEKATEGTTGNNAMPPRVTRHVRFDLPDEKCEPEENAEEDWVLVNVDAGTKVLAQAQSKQETCSYRTFLSLCMLAVRPER</sequence>